<dbReference type="InterPro" id="IPR001128">
    <property type="entry name" value="Cyt_P450"/>
</dbReference>
<keyword evidence="2" id="KW-0503">Monooxygenase</keyword>
<dbReference type="Pfam" id="PF00067">
    <property type="entry name" value="p450"/>
    <property type="match status" value="1"/>
</dbReference>
<comment type="caution">
    <text evidence="3">The sequence shown here is derived from an EMBL/GenBank/DDBJ whole genome shotgun (WGS) entry which is preliminary data.</text>
</comment>
<dbReference type="Proteomes" id="UP001589833">
    <property type="component" value="Unassembled WGS sequence"/>
</dbReference>
<dbReference type="PRINTS" id="PR00359">
    <property type="entry name" value="BP450"/>
</dbReference>
<dbReference type="RefSeq" id="WP_273845341.1">
    <property type="nucleotide sequence ID" value="NZ_JAQQWT010000012.1"/>
</dbReference>
<proteinExistence type="inferred from homology"/>
<dbReference type="InterPro" id="IPR002397">
    <property type="entry name" value="Cyt_P450_B"/>
</dbReference>
<dbReference type="EMBL" id="JBHLTR010000002">
    <property type="protein sequence ID" value="MFC0557565.1"/>
    <property type="molecule type" value="Genomic_DNA"/>
</dbReference>
<keyword evidence="2" id="KW-0349">Heme</keyword>
<evidence type="ECO:0000313" key="4">
    <source>
        <dbReference type="Proteomes" id="UP001589833"/>
    </source>
</evidence>
<dbReference type="InterPro" id="IPR036396">
    <property type="entry name" value="Cyt_P450_sf"/>
</dbReference>
<organism evidence="3 4">
    <name type="scientific">Halalkalibacter alkalisediminis</name>
    <dbReference type="NCBI Taxonomy" id="935616"/>
    <lineage>
        <taxon>Bacteria</taxon>
        <taxon>Bacillati</taxon>
        <taxon>Bacillota</taxon>
        <taxon>Bacilli</taxon>
        <taxon>Bacillales</taxon>
        <taxon>Bacillaceae</taxon>
        <taxon>Halalkalibacter</taxon>
    </lineage>
</organism>
<sequence>MNTRVFVDDPYHFYDALRASNPISKGTLLKYPGWYVTGYDEAVAILKDSRFLTRSPLPQTRKKYKNLKTIQKDMLLFKNPPNHTRLRMLVGKAFTPRVLEQYRTYMEETVHQLLDQVQEKKTMDVVSDLAFPLASFIIAKIIGVPEKDRHLFRIWAVTLIETIDFTRSINTLANGDHITERLVDYFKELIKERRQSPKVDLISMLINEKNGDNLTDDELVSTCILLVIAGHETTVNLISNSVYCLLNHPKQLKMLKETPALMENAVEEFLRYESPTQMTARFASEDIKISNHLIKKGEQVYLLLGAVNRDPKKFFKPNQLDITRNPNPHLAFGYGIHFCLGSTLARLEAQTVLRVFLRRIPDFQFASSELKWRKLIGFRALQELPIHFN</sequence>
<keyword evidence="2" id="KW-0479">Metal-binding</keyword>
<accession>A0ABV6N9W3</accession>
<evidence type="ECO:0000256" key="2">
    <source>
        <dbReference type="RuleBase" id="RU000461"/>
    </source>
</evidence>
<reference evidence="3 4" key="1">
    <citation type="submission" date="2024-09" db="EMBL/GenBank/DDBJ databases">
        <authorList>
            <person name="Sun Q."/>
            <person name="Mori K."/>
        </authorList>
    </citation>
    <scope>NUCLEOTIDE SEQUENCE [LARGE SCALE GENOMIC DNA]</scope>
    <source>
        <strain evidence="3 4">NCAIM B.02301</strain>
    </source>
</reference>
<keyword evidence="4" id="KW-1185">Reference proteome</keyword>
<dbReference type="SUPFAM" id="SSF48264">
    <property type="entry name" value="Cytochrome P450"/>
    <property type="match status" value="1"/>
</dbReference>
<comment type="similarity">
    <text evidence="1 2">Belongs to the cytochrome P450 family.</text>
</comment>
<keyword evidence="2" id="KW-0408">Iron</keyword>
<gene>
    <name evidence="3" type="ORF">ACFFH4_00670</name>
</gene>
<evidence type="ECO:0000313" key="3">
    <source>
        <dbReference type="EMBL" id="MFC0557565.1"/>
    </source>
</evidence>
<dbReference type="CDD" id="cd20625">
    <property type="entry name" value="CYP164-like"/>
    <property type="match status" value="1"/>
</dbReference>
<name>A0ABV6N9W3_9BACI</name>
<keyword evidence="2" id="KW-0560">Oxidoreductase</keyword>
<evidence type="ECO:0000256" key="1">
    <source>
        <dbReference type="ARBA" id="ARBA00010617"/>
    </source>
</evidence>
<protein>
    <submittedName>
        <fullName evidence="3">Cytochrome P450</fullName>
    </submittedName>
</protein>
<dbReference type="PANTHER" id="PTHR46696:SF4">
    <property type="entry name" value="BIOTIN BIOSYNTHESIS CYTOCHROME P450"/>
    <property type="match status" value="1"/>
</dbReference>
<dbReference type="Gene3D" id="1.10.630.10">
    <property type="entry name" value="Cytochrome P450"/>
    <property type="match status" value="1"/>
</dbReference>
<dbReference type="PROSITE" id="PS00086">
    <property type="entry name" value="CYTOCHROME_P450"/>
    <property type="match status" value="1"/>
</dbReference>
<dbReference type="PANTHER" id="PTHR46696">
    <property type="entry name" value="P450, PUTATIVE (EUROFUNG)-RELATED"/>
    <property type="match status" value="1"/>
</dbReference>
<dbReference type="InterPro" id="IPR017972">
    <property type="entry name" value="Cyt_P450_CS"/>
</dbReference>